<dbReference type="EMBL" id="VSRR010003577">
    <property type="protein sequence ID" value="MPC36680.1"/>
    <property type="molecule type" value="Genomic_DNA"/>
</dbReference>
<name>A0A5B7EPP8_PORTR</name>
<keyword evidence="2" id="KW-1185">Reference proteome</keyword>
<sequence length="62" mass="6370">MPVGCAVISSCIRNLEMLNKASGIIGEGVEAAQVFSTQVQGLPVSLVSLTANIQQPRGAITT</sequence>
<evidence type="ECO:0000313" key="1">
    <source>
        <dbReference type="EMBL" id="MPC36680.1"/>
    </source>
</evidence>
<proteinExistence type="predicted"/>
<protein>
    <submittedName>
        <fullName evidence="1">Uncharacterized protein</fullName>
    </submittedName>
</protein>
<gene>
    <name evidence="1" type="ORF">E2C01_030148</name>
</gene>
<dbReference type="Proteomes" id="UP000324222">
    <property type="component" value="Unassembled WGS sequence"/>
</dbReference>
<organism evidence="1 2">
    <name type="scientific">Portunus trituberculatus</name>
    <name type="common">Swimming crab</name>
    <name type="synonym">Neptunus trituberculatus</name>
    <dbReference type="NCBI Taxonomy" id="210409"/>
    <lineage>
        <taxon>Eukaryota</taxon>
        <taxon>Metazoa</taxon>
        <taxon>Ecdysozoa</taxon>
        <taxon>Arthropoda</taxon>
        <taxon>Crustacea</taxon>
        <taxon>Multicrustacea</taxon>
        <taxon>Malacostraca</taxon>
        <taxon>Eumalacostraca</taxon>
        <taxon>Eucarida</taxon>
        <taxon>Decapoda</taxon>
        <taxon>Pleocyemata</taxon>
        <taxon>Brachyura</taxon>
        <taxon>Eubrachyura</taxon>
        <taxon>Portunoidea</taxon>
        <taxon>Portunidae</taxon>
        <taxon>Portuninae</taxon>
        <taxon>Portunus</taxon>
    </lineage>
</organism>
<evidence type="ECO:0000313" key="2">
    <source>
        <dbReference type="Proteomes" id="UP000324222"/>
    </source>
</evidence>
<comment type="caution">
    <text evidence="1">The sequence shown here is derived from an EMBL/GenBank/DDBJ whole genome shotgun (WGS) entry which is preliminary data.</text>
</comment>
<dbReference type="AlphaFoldDB" id="A0A5B7EPP8"/>
<reference evidence="1 2" key="1">
    <citation type="submission" date="2019-05" db="EMBL/GenBank/DDBJ databases">
        <title>Another draft genome of Portunus trituberculatus and its Hox gene families provides insights of decapod evolution.</title>
        <authorList>
            <person name="Jeong J.-H."/>
            <person name="Song I."/>
            <person name="Kim S."/>
            <person name="Choi T."/>
            <person name="Kim D."/>
            <person name="Ryu S."/>
            <person name="Kim W."/>
        </authorList>
    </citation>
    <scope>NUCLEOTIDE SEQUENCE [LARGE SCALE GENOMIC DNA]</scope>
    <source>
        <tissue evidence="1">Muscle</tissue>
    </source>
</reference>
<accession>A0A5B7EPP8</accession>